<keyword evidence="2" id="KW-0430">Lectin</keyword>
<proteinExistence type="inferred from homology"/>
<dbReference type="InterPro" id="IPR000985">
    <property type="entry name" value="Lectin_LegA_CS"/>
</dbReference>
<protein>
    <recommendedName>
        <fullName evidence="4">Legume lectin domain-containing protein</fullName>
    </recommendedName>
</protein>
<keyword evidence="3" id="KW-0732">Signal</keyword>
<dbReference type="PROSITE" id="PS00308">
    <property type="entry name" value="LECTIN_LEGUME_ALPHA"/>
    <property type="match status" value="1"/>
</dbReference>
<evidence type="ECO:0000256" key="2">
    <source>
        <dbReference type="ARBA" id="ARBA00022734"/>
    </source>
</evidence>
<dbReference type="EMBL" id="JASCZI010211680">
    <property type="protein sequence ID" value="MED6195836.1"/>
    <property type="molecule type" value="Genomic_DNA"/>
</dbReference>
<evidence type="ECO:0000313" key="5">
    <source>
        <dbReference type="EMBL" id="MED6195836.1"/>
    </source>
</evidence>
<feature type="chain" id="PRO_5045568986" description="Legume lectin domain-containing protein" evidence="3">
    <location>
        <begin position="31"/>
        <end position="283"/>
    </location>
</feature>
<organism evidence="5 6">
    <name type="scientific">Stylosanthes scabra</name>
    <dbReference type="NCBI Taxonomy" id="79078"/>
    <lineage>
        <taxon>Eukaryota</taxon>
        <taxon>Viridiplantae</taxon>
        <taxon>Streptophyta</taxon>
        <taxon>Embryophyta</taxon>
        <taxon>Tracheophyta</taxon>
        <taxon>Spermatophyta</taxon>
        <taxon>Magnoliopsida</taxon>
        <taxon>eudicotyledons</taxon>
        <taxon>Gunneridae</taxon>
        <taxon>Pentapetalae</taxon>
        <taxon>rosids</taxon>
        <taxon>fabids</taxon>
        <taxon>Fabales</taxon>
        <taxon>Fabaceae</taxon>
        <taxon>Papilionoideae</taxon>
        <taxon>50 kb inversion clade</taxon>
        <taxon>dalbergioids sensu lato</taxon>
        <taxon>Dalbergieae</taxon>
        <taxon>Pterocarpus clade</taxon>
        <taxon>Stylosanthes</taxon>
    </lineage>
</organism>
<dbReference type="InterPro" id="IPR001220">
    <property type="entry name" value="Legume_lectin_dom"/>
</dbReference>
<accession>A0ABU6XFB8</accession>
<comment type="caution">
    <text evidence="5">The sequence shown here is derived from an EMBL/GenBank/DDBJ whole genome shotgun (WGS) entry which is preliminary data.</text>
</comment>
<dbReference type="InterPro" id="IPR016363">
    <property type="entry name" value="L-lectin"/>
</dbReference>
<dbReference type="Gene3D" id="2.60.120.200">
    <property type="match status" value="1"/>
</dbReference>
<comment type="similarity">
    <text evidence="1">Belongs to the leguminous lectin family.</text>
</comment>
<dbReference type="Pfam" id="PF00139">
    <property type="entry name" value="Lectin_legB"/>
    <property type="match status" value="1"/>
</dbReference>
<keyword evidence="6" id="KW-1185">Reference proteome</keyword>
<dbReference type="PANTHER" id="PTHR32401">
    <property type="entry name" value="CONCANAVALIN A-LIKE LECTIN FAMILY PROTEIN"/>
    <property type="match status" value="1"/>
</dbReference>
<dbReference type="SUPFAM" id="SSF49899">
    <property type="entry name" value="Concanavalin A-like lectins/glucanases"/>
    <property type="match status" value="1"/>
</dbReference>
<gene>
    <name evidence="5" type="ORF">PIB30_041626</name>
</gene>
<name>A0ABU6XFB8_9FABA</name>
<sequence>MAFYITLSSSLFKTFIPLLLLQLFKTSVKSQSPSPRDHESIFFSFSLFDPNNPNLAVFPDASISNVGILDLTKTDYEGKALQNNVGRLVYETPVHIWDKNTGNIADFTAGFTFRVSSNSLEVRGDGFTFFLGPLRQKLFPNSTGGYLGLFNPETALDPSKNQILAIEFDTFPNEWDPSEPTITQAPHIGIHVGSVKSVATVEWPAYSIPTTAFGSAIIKYESETKRLSVLVNYPEISNATISLFATVDLRDVLPEYVRVGFSAATGNVVETHEISSFEFDASL</sequence>
<dbReference type="Proteomes" id="UP001341840">
    <property type="component" value="Unassembled WGS sequence"/>
</dbReference>
<dbReference type="PANTHER" id="PTHR32401:SF31">
    <property type="entry name" value="LECTIN 6"/>
    <property type="match status" value="1"/>
</dbReference>
<evidence type="ECO:0000256" key="1">
    <source>
        <dbReference type="ARBA" id="ARBA00007606"/>
    </source>
</evidence>
<evidence type="ECO:0000256" key="3">
    <source>
        <dbReference type="SAM" id="SignalP"/>
    </source>
</evidence>
<dbReference type="InterPro" id="IPR013320">
    <property type="entry name" value="ConA-like_dom_sf"/>
</dbReference>
<dbReference type="InterPro" id="IPR050258">
    <property type="entry name" value="Leguminous_Lectin"/>
</dbReference>
<dbReference type="CDD" id="cd06899">
    <property type="entry name" value="lectin_legume_LecRK_Arcelin_ConA"/>
    <property type="match status" value="1"/>
</dbReference>
<feature type="signal peptide" evidence="3">
    <location>
        <begin position="1"/>
        <end position="30"/>
    </location>
</feature>
<reference evidence="5 6" key="1">
    <citation type="journal article" date="2023" name="Plants (Basel)">
        <title>Bridging the Gap: Combining Genomics and Transcriptomics Approaches to Understand Stylosanthes scabra, an Orphan Legume from the Brazilian Caatinga.</title>
        <authorList>
            <person name="Ferreira-Neto J.R.C."/>
            <person name="da Silva M.D."/>
            <person name="Binneck E."/>
            <person name="de Melo N.F."/>
            <person name="da Silva R.H."/>
            <person name="de Melo A.L.T.M."/>
            <person name="Pandolfi V."/>
            <person name="Bustamante F.O."/>
            <person name="Brasileiro-Vidal A.C."/>
            <person name="Benko-Iseppon A.M."/>
        </authorList>
    </citation>
    <scope>NUCLEOTIDE SEQUENCE [LARGE SCALE GENOMIC DNA]</scope>
    <source>
        <tissue evidence="5">Leaves</tissue>
    </source>
</reference>
<feature type="domain" description="Legume lectin" evidence="4">
    <location>
        <begin position="43"/>
        <end position="280"/>
    </location>
</feature>
<dbReference type="PIRSF" id="PIRSF002690">
    <property type="entry name" value="L-type_lectin_plant"/>
    <property type="match status" value="1"/>
</dbReference>
<evidence type="ECO:0000313" key="6">
    <source>
        <dbReference type="Proteomes" id="UP001341840"/>
    </source>
</evidence>
<evidence type="ECO:0000259" key="4">
    <source>
        <dbReference type="Pfam" id="PF00139"/>
    </source>
</evidence>